<dbReference type="SUPFAM" id="SSF56176">
    <property type="entry name" value="FAD-binding/transporter-associated domain-like"/>
    <property type="match status" value="1"/>
</dbReference>
<dbReference type="SUPFAM" id="SSF54631">
    <property type="entry name" value="CBS-domain pair"/>
    <property type="match status" value="1"/>
</dbReference>
<evidence type="ECO:0000256" key="1">
    <source>
        <dbReference type="ARBA" id="ARBA00004651"/>
    </source>
</evidence>
<comment type="similarity">
    <text evidence="2">Belongs to the UPF0053 family. Hemolysin C subfamily.</text>
</comment>
<dbReference type="PANTHER" id="PTHR43099">
    <property type="entry name" value="UPF0053 PROTEIN YRKA"/>
    <property type="match status" value="1"/>
</dbReference>
<evidence type="ECO:0000259" key="11">
    <source>
        <dbReference type="PROSITE" id="PS51846"/>
    </source>
</evidence>
<protein>
    <submittedName>
        <fullName evidence="12">HlyC/CorC family transporter</fullName>
    </submittedName>
</protein>
<evidence type="ECO:0000256" key="5">
    <source>
        <dbReference type="ARBA" id="ARBA00022737"/>
    </source>
</evidence>
<feature type="domain" description="CNNM transmembrane" evidence="11">
    <location>
        <begin position="1"/>
        <end position="199"/>
    </location>
</feature>
<comment type="subcellular location">
    <subcellularLocation>
        <location evidence="1">Cell membrane</location>
        <topology evidence="1">Multi-pass membrane protein</topology>
    </subcellularLocation>
</comment>
<feature type="transmembrane region" description="Helical" evidence="10">
    <location>
        <begin position="6"/>
        <end position="27"/>
    </location>
</feature>
<proteinExistence type="inferred from homology"/>
<feature type="transmembrane region" description="Helical" evidence="10">
    <location>
        <begin position="64"/>
        <end position="82"/>
    </location>
</feature>
<dbReference type="InterPro" id="IPR051676">
    <property type="entry name" value="UPF0053_domain"/>
</dbReference>
<evidence type="ECO:0000256" key="8">
    <source>
        <dbReference type="ARBA" id="ARBA00023136"/>
    </source>
</evidence>
<evidence type="ECO:0000313" key="12">
    <source>
        <dbReference type="EMBL" id="TXL71692.1"/>
    </source>
</evidence>
<organism evidence="12 13">
    <name type="scientific">Vineibacter terrae</name>
    <dbReference type="NCBI Taxonomy" id="2586908"/>
    <lineage>
        <taxon>Bacteria</taxon>
        <taxon>Pseudomonadati</taxon>
        <taxon>Pseudomonadota</taxon>
        <taxon>Alphaproteobacteria</taxon>
        <taxon>Hyphomicrobiales</taxon>
        <taxon>Vineibacter</taxon>
    </lineage>
</organism>
<evidence type="ECO:0000256" key="2">
    <source>
        <dbReference type="ARBA" id="ARBA00006446"/>
    </source>
</evidence>
<accession>A0A5C8PD74</accession>
<keyword evidence="3" id="KW-1003">Cell membrane</keyword>
<dbReference type="InterPro" id="IPR046342">
    <property type="entry name" value="CBS_dom_sf"/>
</dbReference>
<keyword evidence="6 9" id="KW-1133">Transmembrane helix</keyword>
<dbReference type="Proteomes" id="UP000321638">
    <property type="component" value="Unassembled WGS sequence"/>
</dbReference>
<dbReference type="InterPro" id="IPR036318">
    <property type="entry name" value="FAD-bd_PCMH-like_sf"/>
</dbReference>
<dbReference type="RefSeq" id="WP_147850451.1">
    <property type="nucleotide sequence ID" value="NZ_VDUZ01000040.1"/>
</dbReference>
<reference evidence="12 13" key="1">
    <citation type="submission" date="2019-06" db="EMBL/GenBank/DDBJ databases">
        <title>New taxonomy in bacterial strain CC-CFT640, isolated from vineyard.</title>
        <authorList>
            <person name="Lin S.-Y."/>
            <person name="Tsai C.-F."/>
            <person name="Young C.-C."/>
        </authorList>
    </citation>
    <scope>NUCLEOTIDE SEQUENCE [LARGE SCALE GENOMIC DNA]</scope>
    <source>
        <strain evidence="12 13">CC-CFT640</strain>
    </source>
</reference>
<dbReference type="Pfam" id="PF03471">
    <property type="entry name" value="CorC_HlyC"/>
    <property type="match status" value="1"/>
</dbReference>
<evidence type="ECO:0000256" key="9">
    <source>
        <dbReference type="PROSITE-ProRule" id="PRU01193"/>
    </source>
</evidence>
<keyword evidence="13" id="KW-1185">Reference proteome</keyword>
<dbReference type="Gene3D" id="3.10.580.10">
    <property type="entry name" value="CBS-domain"/>
    <property type="match status" value="1"/>
</dbReference>
<dbReference type="Pfam" id="PF01595">
    <property type="entry name" value="CNNM"/>
    <property type="match status" value="1"/>
</dbReference>
<evidence type="ECO:0000256" key="4">
    <source>
        <dbReference type="ARBA" id="ARBA00022692"/>
    </source>
</evidence>
<name>A0A5C8PD74_9HYPH</name>
<dbReference type="SMART" id="SM01091">
    <property type="entry name" value="CorC_HlyC"/>
    <property type="match status" value="1"/>
</dbReference>
<evidence type="ECO:0000256" key="6">
    <source>
        <dbReference type="ARBA" id="ARBA00022989"/>
    </source>
</evidence>
<dbReference type="PROSITE" id="PS51846">
    <property type="entry name" value="CNNM"/>
    <property type="match status" value="1"/>
</dbReference>
<evidence type="ECO:0000256" key="7">
    <source>
        <dbReference type="ARBA" id="ARBA00023122"/>
    </source>
</evidence>
<gene>
    <name evidence="12" type="ORF">FHP25_28795</name>
</gene>
<dbReference type="InterPro" id="IPR016169">
    <property type="entry name" value="FAD-bd_PCMH_sub2"/>
</dbReference>
<dbReference type="Gene3D" id="3.30.465.10">
    <property type="match status" value="1"/>
</dbReference>
<sequence length="426" mass="45383">MIAVEIAIVVVLIIINGLLSMSEMAVVSSRRGLLKPLADRGNRGARQALALADAPGRFLSTVQIGITLIGVLAGAFSGATLADKLAGVLESYGLPHQTADNTAFGLVVAAITYLSLIIGELVPKQIALRSPERIAAGIAGPMAVLARIATPAVALLDWSSAVVLRLFGRAGAERRHVTEEEIRSMIAEAESAGIVDADERRMLAGVMRLADISVRAIMTPQLDIEWVDVSCTDAALMRVIRDSERTRLLACDGNPDNVVGVLHVREFLLDRLDGGSKPLRELLRQPVLLPDTLDALQALDRLRGPDVLGLVVDEYGHGEGIVTPADALQAIRAGTVTGVAVGEPAIVQRTDGSWLVSGALAVETLEDALGVPVPKDRRYHTVAGLILHEMRRVPATAESIVIDGWRLEVVDMDGRRIDQVLVAKVD</sequence>
<dbReference type="CDD" id="cd04590">
    <property type="entry name" value="CBS_pair_CorC_HlyC_assoc"/>
    <property type="match status" value="1"/>
</dbReference>
<dbReference type="InterPro" id="IPR005170">
    <property type="entry name" value="Transptr-assoc_dom"/>
</dbReference>
<dbReference type="Pfam" id="PF00571">
    <property type="entry name" value="CBS"/>
    <property type="match status" value="1"/>
</dbReference>
<keyword evidence="5" id="KW-0677">Repeat</keyword>
<keyword evidence="7" id="KW-0129">CBS domain</keyword>
<dbReference type="GO" id="GO:0050660">
    <property type="term" value="F:flavin adenine dinucleotide binding"/>
    <property type="evidence" value="ECO:0007669"/>
    <property type="project" value="InterPro"/>
</dbReference>
<comment type="caution">
    <text evidence="12">The sequence shown here is derived from an EMBL/GenBank/DDBJ whole genome shotgun (WGS) entry which is preliminary data.</text>
</comment>
<dbReference type="InterPro" id="IPR002550">
    <property type="entry name" value="CNNM"/>
</dbReference>
<dbReference type="InterPro" id="IPR000644">
    <property type="entry name" value="CBS_dom"/>
</dbReference>
<evidence type="ECO:0000256" key="3">
    <source>
        <dbReference type="ARBA" id="ARBA00022475"/>
    </source>
</evidence>
<feature type="transmembrane region" description="Helical" evidence="10">
    <location>
        <begin position="102"/>
        <end position="122"/>
    </location>
</feature>
<dbReference type="PANTHER" id="PTHR43099:SF5">
    <property type="entry name" value="HLYC_CORC FAMILY TRANSPORTER"/>
    <property type="match status" value="1"/>
</dbReference>
<evidence type="ECO:0000256" key="10">
    <source>
        <dbReference type="SAM" id="Phobius"/>
    </source>
</evidence>
<dbReference type="InterPro" id="IPR044751">
    <property type="entry name" value="Ion_transp-like_CBS"/>
</dbReference>
<dbReference type="EMBL" id="VDUZ01000040">
    <property type="protein sequence ID" value="TXL71692.1"/>
    <property type="molecule type" value="Genomic_DNA"/>
</dbReference>
<evidence type="ECO:0000313" key="13">
    <source>
        <dbReference type="Proteomes" id="UP000321638"/>
    </source>
</evidence>
<keyword evidence="8 9" id="KW-0472">Membrane</keyword>
<keyword evidence="4 9" id="KW-0812">Transmembrane</keyword>
<dbReference type="GO" id="GO:0005886">
    <property type="term" value="C:plasma membrane"/>
    <property type="evidence" value="ECO:0007669"/>
    <property type="project" value="UniProtKB-SubCell"/>
</dbReference>
<dbReference type="AlphaFoldDB" id="A0A5C8PD74"/>
<dbReference type="OrthoDB" id="9805314at2"/>